<dbReference type="InterPro" id="IPR004045">
    <property type="entry name" value="Glutathione_S-Trfase_N"/>
</dbReference>
<dbReference type="Proteomes" id="UP000230002">
    <property type="component" value="Unassembled WGS sequence"/>
</dbReference>
<dbReference type="PROSITE" id="PS50404">
    <property type="entry name" value="GST_NTER"/>
    <property type="match status" value="1"/>
</dbReference>
<gene>
    <name evidence="4" type="ORF">GSI_03884</name>
</gene>
<dbReference type="CDD" id="cd03048">
    <property type="entry name" value="GST_N_Ure2p_like"/>
    <property type="match status" value="1"/>
</dbReference>
<evidence type="ECO:0000256" key="1">
    <source>
        <dbReference type="ARBA" id="ARBA00007409"/>
    </source>
</evidence>
<dbReference type="SFLD" id="SFLDG00358">
    <property type="entry name" value="Main_(cytGST)"/>
    <property type="match status" value="1"/>
</dbReference>
<dbReference type="Gene3D" id="1.20.1050.130">
    <property type="match status" value="1"/>
</dbReference>
<sequence>MASEHHFTLIGAKGGPPNGWKVAIVLEELGLDYGNIYYDLATNVQKTEEFTKYNPNGRIPALIDHKNGDFVIWESDAMITYLLEKYDTEHKISFEKFEDRMLQTQWLYFQAAGQAPWFGQAAFFKFFSPEKIPIAIERYEKEIVRVLGVLDGVLAKKRWLVGDKYSAADISFVTWNHAAFARIMKDHPSFNVEKDFPNVYRLGASFASYDSSYFAAGVAGGTVVLLGGYRLIAPKGYGWYHLSGAKKAVDSYNTATQYYEQTKHAFTDNAPKNPNEALNQLRTFAQSYLLIIPGASPHVDAAFDTIDELRDEHGTEVDRIVGGGYEEVRIIVRDAEAMDMATAARVLNVLRRRSAELEELGRRAGSGAFESLARKYPQVSETLGVGYEEFKKLAEVKGPDARKVFDDSGKQIREIFRKGFSQDSVSQARELIQSKTNEVRRIAQASSQAAWDKSVREASPYLNKLPEIRQILSDNASDFVSVSAANLNEATSSTEELFSRIKDAARTDVVKNEKKMGELRDYVLQKEWIRSMPGGDEALQRLPDMQVLVQVSRDRTDEADALKKETYEEILRVLEEKGKKAKEFCEQRKG</sequence>
<dbReference type="InterPro" id="IPR036249">
    <property type="entry name" value="Thioredoxin-like_sf"/>
</dbReference>
<accession>A0A2G8SK95</accession>
<dbReference type="SUPFAM" id="SSF52833">
    <property type="entry name" value="Thioredoxin-like"/>
    <property type="match status" value="1"/>
</dbReference>
<dbReference type="Pfam" id="PF00043">
    <property type="entry name" value="GST_C"/>
    <property type="match status" value="1"/>
</dbReference>
<dbReference type="SFLD" id="SFLDG01151">
    <property type="entry name" value="Main.2:_Nu-like"/>
    <property type="match status" value="1"/>
</dbReference>
<protein>
    <submittedName>
        <fullName evidence="4">Uncharacterized protein</fullName>
    </submittedName>
</protein>
<dbReference type="InterPro" id="IPR036282">
    <property type="entry name" value="Glutathione-S-Trfase_C_sf"/>
</dbReference>
<organism evidence="4 5">
    <name type="scientific">Ganoderma sinense ZZ0214-1</name>
    <dbReference type="NCBI Taxonomy" id="1077348"/>
    <lineage>
        <taxon>Eukaryota</taxon>
        <taxon>Fungi</taxon>
        <taxon>Dikarya</taxon>
        <taxon>Basidiomycota</taxon>
        <taxon>Agaricomycotina</taxon>
        <taxon>Agaricomycetes</taxon>
        <taxon>Polyporales</taxon>
        <taxon>Polyporaceae</taxon>
        <taxon>Ganoderma</taxon>
    </lineage>
</organism>
<evidence type="ECO:0000259" key="3">
    <source>
        <dbReference type="PROSITE" id="PS50405"/>
    </source>
</evidence>
<evidence type="ECO:0000313" key="5">
    <source>
        <dbReference type="Proteomes" id="UP000230002"/>
    </source>
</evidence>
<dbReference type="PANTHER" id="PTHR44051">
    <property type="entry name" value="GLUTATHIONE S-TRANSFERASE-RELATED"/>
    <property type="match status" value="1"/>
</dbReference>
<proteinExistence type="inferred from homology"/>
<dbReference type="PROSITE" id="PS50405">
    <property type="entry name" value="GST_CTER"/>
    <property type="match status" value="1"/>
</dbReference>
<dbReference type="InterPro" id="IPR010987">
    <property type="entry name" value="Glutathione-S-Trfase_C-like"/>
</dbReference>
<dbReference type="EMBL" id="AYKW01000006">
    <property type="protein sequence ID" value="PIL34173.1"/>
    <property type="molecule type" value="Genomic_DNA"/>
</dbReference>
<dbReference type="STRING" id="1077348.A0A2G8SK95"/>
<dbReference type="AlphaFoldDB" id="A0A2G8SK95"/>
<keyword evidence="5" id="KW-1185">Reference proteome</keyword>
<dbReference type="PANTHER" id="PTHR44051:SF3">
    <property type="entry name" value="TRANSCRIPTIONAL REGULATOR URE2"/>
    <property type="match status" value="1"/>
</dbReference>
<dbReference type="InterPro" id="IPR040079">
    <property type="entry name" value="Glutathione_S-Trfase"/>
</dbReference>
<dbReference type="InterPro" id="IPR004046">
    <property type="entry name" value="GST_C"/>
</dbReference>
<feature type="domain" description="GST N-terminal" evidence="2">
    <location>
        <begin position="6"/>
        <end position="90"/>
    </location>
</feature>
<name>A0A2G8SK95_9APHY</name>
<comment type="similarity">
    <text evidence="1">Belongs to the GST superfamily.</text>
</comment>
<dbReference type="SFLD" id="SFLDS00019">
    <property type="entry name" value="Glutathione_Transferase_(cytos"/>
    <property type="match status" value="1"/>
</dbReference>
<dbReference type="OrthoDB" id="3883941at2759"/>
<evidence type="ECO:0000313" key="4">
    <source>
        <dbReference type="EMBL" id="PIL34173.1"/>
    </source>
</evidence>
<dbReference type="SUPFAM" id="SSF47616">
    <property type="entry name" value="GST C-terminal domain-like"/>
    <property type="match status" value="1"/>
</dbReference>
<feature type="domain" description="GST C-terminal" evidence="3">
    <location>
        <begin position="96"/>
        <end position="235"/>
    </location>
</feature>
<evidence type="ECO:0000259" key="2">
    <source>
        <dbReference type="PROSITE" id="PS50404"/>
    </source>
</evidence>
<reference evidence="4 5" key="1">
    <citation type="journal article" date="2015" name="Sci. Rep.">
        <title>Chromosome-level genome map provides insights into diverse defense mechanisms in the medicinal fungus Ganoderma sinense.</title>
        <authorList>
            <person name="Zhu Y."/>
            <person name="Xu J."/>
            <person name="Sun C."/>
            <person name="Zhou S."/>
            <person name="Xu H."/>
            <person name="Nelson D.R."/>
            <person name="Qian J."/>
            <person name="Song J."/>
            <person name="Luo H."/>
            <person name="Xiang L."/>
            <person name="Li Y."/>
            <person name="Xu Z."/>
            <person name="Ji A."/>
            <person name="Wang L."/>
            <person name="Lu S."/>
            <person name="Hayward A."/>
            <person name="Sun W."/>
            <person name="Li X."/>
            <person name="Schwartz D.C."/>
            <person name="Wang Y."/>
            <person name="Chen S."/>
        </authorList>
    </citation>
    <scope>NUCLEOTIDE SEQUENCE [LARGE SCALE GENOMIC DNA]</scope>
    <source>
        <strain evidence="4 5">ZZ0214-1</strain>
    </source>
</reference>
<comment type="caution">
    <text evidence="4">The sequence shown here is derived from an EMBL/GenBank/DDBJ whole genome shotgun (WGS) entry which is preliminary data.</text>
</comment>
<dbReference type="Pfam" id="PF02798">
    <property type="entry name" value="GST_N"/>
    <property type="match status" value="1"/>
</dbReference>